<dbReference type="EMBL" id="CP011376">
    <property type="protein sequence ID" value="AKG07818.1"/>
    <property type="molecule type" value="Genomic_DNA"/>
</dbReference>
<dbReference type="Proteomes" id="UP000077465">
    <property type="component" value="Chromosome"/>
</dbReference>
<organism evidence="1 2">
    <name type="scientific">Moraxella bovoculi</name>
    <dbReference type="NCBI Taxonomy" id="386891"/>
    <lineage>
        <taxon>Bacteria</taxon>
        <taxon>Pseudomonadati</taxon>
        <taxon>Pseudomonadota</taxon>
        <taxon>Gammaproteobacteria</taxon>
        <taxon>Moraxellales</taxon>
        <taxon>Moraxellaceae</taxon>
        <taxon>Moraxella</taxon>
    </lineage>
</organism>
<evidence type="ECO:0000313" key="2">
    <source>
        <dbReference type="Proteomes" id="UP000077465"/>
    </source>
</evidence>
<sequence length="320" mass="36587">MMYTNHSNISLPLAVFLATDEYDHEDGVISATTLLKPIRQVVLTQRLNKDEVAVDISNLVSSRMGTAIHTAIEKAWLNPSKALADLGYSPKLIERIKVNPDTVNKGDIPVYMEKRSYKQVGKYKVSGKFDFVAEGRVQDFKSTSVFTYLNQSNANKYALQGSIYRWLNPDIITQDTMTIHYVFTDWNKVEATRNKNYPANRVLSQQYTLMPIADTDRFVKSIISNIDKYKNVPEPELPYCTDEDLWRKPTVWKYYKNPNKLERSTKNFETQSDALAQLVKDGSVGIVKEVKGQVVACRYCPVFHLCTQKDKFINTGELTL</sequence>
<dbReference type="InterPro" id="IPR011604">
    <property type="entry name" value="PDDEXK-like_dom_sf"/>
</dbReference>
<reference evidence="1 2" key="1">
    <citation type="submission" date="2015-05" db="EMBL/GenBank/DDBJ databases">
        <authorList>
            <person name="Dickey A."/>
            <person name="Clawson M."/>
            <person name="Bono J."/>
            <person name="Loy J.D."/>
        </authorList>
    </citation>
    <scope>NUCLEOTIDE SEQUENCE [LARGE SCALE GENOMIC DNA]</scope>
    <source>
        <strain evidence="1 2">22581</strain>
    </source>
</reference>
<accession>A0AAC8T8E1</accession>
<evidence type="ECO:0008006" key="3">
    <source>
        <dbReference type="Google" id="ProtNLM"/>
    </source>
</evidence>
<proteinExistence type="predicted"/>
<dbReference type="Gene3D" id="3.90.320.10">
    <property type="match status" value="1"/>
</dbReference>
<dbReference type="AlphaFoldDB" id="A0AAC8T8E1"/>
<name>A0AAC8T8E1_9GAMM</name>
<protein>
    <recommendedName>
        <fullName evidence="3">PD-(D/E)XK endonuclease-like domain-containing protein</fullName>
    </recommendedName>
</protein>
<gene>
    <name evidence="1" type="ORF">AAX06_06225</name>
</gene>
<evidence type="ECO:0000313" key="1">
    <source>
        <dbReference type="EMBL" id="AKG07818.1"/>
    </source>
</evidence>